<protein>
    <submittedName>
        <fullName evidence="1">3147_t:CDS:1</fullName>
    </submittedName>
</protein>
<evidence type="ECO:0000313" key="2">
    <source>
        <dbReference type="Proteomes" id="UP000789739"/>
    </source>
</evidence>
<proteinExistence type="predicted"/>
<accession>A0A9N9F179</accession>
<dbReference type="EMBL" id="CAJVPI010000210">
    <property type="protein sequence ID" value="CAG8501271.1"/>
    <property type="molecule type" value="Genomic_DNA"/>
</dbReference>
<reference evidence="1" key="1">
    <citation type="submission" date="2021-06" db="EMBL/GenBank/DDBJ databases">
        <authorList>
            <person name="Kallberg Y."/>
            <person name="Tangrot J."/>
            <person name="Rosling A."/>
        </authorList>
    </citation>
    <scope>NUCLEOTIDE SEQUENCE</scope>
    <source>
        <strain evidence="1">BR232B</strain>
    </source>
</reference>
<organism evidence="1 2">
    <name type="scientific">Paraglomus brasilianum</name>
    <dbReference type="NCBI Taxonomy" id="144538"/>
    <lineage>
        <taxon>Eukaryota</taxon>
        <taxon>Fungi</taxon>
        <taxon>Fungi incertae sedis</taxon>
        <taxon>Mucoromycota</taxon>
        <taxon>Glomeromycotina</taxon>
        <taxon>Glomeromycetes</taxon>
        <taxon>Paraglomerales</taxon>
        <taxon>Paraglomeraceae</taxon>
        <taxon>Paraglomus</taxon>
    </lineage>
</organism>
<comment type="caution">
    <text evidence="1">The sequence shown here is derived from an EMBL/GenBank/DDBJ whole genome shotgun (WGS) entry which is preliminary data.</text>
</comment>
<gene>
    <name evidence="1" type="ORF">PBRASI_LOCUS2619</name>
</gene>
<dbReference type="Proteomes" id="UP000789739">
    <property type="component" value="Unassembled WGS sequence"/>
</dbReference>
<evidence type="ECO:0000313" key="1">
    <source>
        <dbReference type="EMBL" id="CAG8501271.1"/>
    </source>
</evidence>
<dbReference type="AlphaFoldDB" id="A0A9N9F179"/>
<name>A0A9N9F179_9GLOM</name>
<dbReference type="OrthoDB" id="2404656at2759"/>
<sequence length="225" mass="26127">MAIAFLNGVATCVQPPNILDCDWGWLVATRVVPSCRNMLNHLTFLIAIGNAWVATQKEKKSKSIDNFWKTVTLAQEKKVANEIERSVLINPLHPLYTQPFNVIGKKVWFEKKNTEAINNEQNLGEKRVEEEHTRRYSLREREEIDYAEISDSDISDPYHERMFRPTNWTTRNGNPPVISPYRPIITKATYDQISTHIICTFNTTIHLVKETTESTLYEKIENFSR</sequence>
<keyword evidence="2" id="KW-1185">Reference proteome</keyword>